<reference evidence="1" key="1">
    <citation type="journal article" date="2015" name="Nature">
        <title>Complex archaea that bridge the gap between prokaryotes and eukaryotes.</title>
        <authorList>
            <person name="Spang A."/>
            <person name="Saw J.H."/>
            <person name="Jorgensen S.L."/>
            <person name="Zaremba-Niedzwiedzka K."/>
            <person name="Martijn J."/>
            <person name="Lind A.E."/>
            <person name="van Eijk R."/>
            <person name="Schleper C."/>
            <person name="Guy L."/>
            <person name="Ettema T.J."/>
        </authorList>
    </citation>
    <scope>NUCLEOTIDE SEQUENCE</scope>
</reference>
<protein>
    <submittedName>
        <fullName evidence="1">Uncharacterized protein</fullName>
    </submittedName>
</protein>
<accession>A0A0F9JJB6</accession>
<name>A0A0F9JJB6_9ZZZZ</name>
<organism evidence="1">
    <name type="scientific">marine sediment metagenome</name>
    <dbReference type="NCBI Taxonomy" id="412755"/>
    <lineage>
        <taxon>unclassified sequences</taxon>
        <taxon>metagenomes</taxon>
        <taxon>ecological metagenomes</taxon>
    </lineage>
</organism>
<dbReference type="AlphaFoldDB" id="A0A0F9JJB6"/>
<comment type="caution">
    <text evidence="1">The sequence shown here is derived from an EMBL/GenBank/DDBJ whole genome shotgun (WGS) entry which is preliminary data.</text>
</comment>
<proteinExistence type="predicted"/>
<dbReference type="EMBL" id="LAZR01009947">
    <property type="protein sequence ID" value="KKM69693.1"/>
    <property type="molecule type" value="Genomic_DNA"/>
</dbReference>
<evidence type="ECO:0000313" key="1">
    <source>
        <dbReference type="EMBL" id="KKM69693.1"/>
    </source>
</evidence>
<sequence>MKDPRKVVGPGGDVVSSKPCSRCKEVKDWKAYHSDQSKDDGLSSQCKKCRQFLQWLRKELDTQVPEIATIIEMLLAEWQKVEPKLPKLGFCFLMFDVSEEGMLAYVADVERQGMIKTLQEFLEHLKLE</sequence>
<gene>
    <name evidence="1" type="ORF">LCGC14_1448250</name>
</gene>